<dbReference type="InterPro" id="IPR002347">
    <property type="entry name" value="SDR_fam"/>
</dbReference>
<dbReference type="Pfam" id="PF00106">
    <property type="entry name" value="adh_short"/>
    <property type="match status" value="1"/>
</dbReference>
<proteinExistence type="inferred from homology"/>
<keyword evidence="2" id="KW-0560">Oxidoreductase</keyword>
<evidence type="ECO:0000256" key="2">
    <source>
        <dbReference type="ARBA" id="ARBA00023002"/>
    </source>
</evidence>
<dbReference type="PROSITE" id="PS00061">
    <property type="entry name" value="ADH_SHORT"/>
    <property type="match status" value="1"/>
</dbReference>
<dbReference type="EMBL" id="CAFBIZ010000078">
    <property type="protein sequence ID" value="CAB4849270.1"/>
    <property type="molecule type" value="Genomic_DNA"/>
</dbReference>
<dbReference type="AlphaFoldDB" id="A0A6J7BUZ9"/>
<evidence type="ECO:0000313" key="4">
    <source>
        <dbReference type="EMBL" id="CAB4849270.1"/>
    </source>
</evidence>
<gene>
    <name evidence="4" type="ORF">UFOPK3268_00744</name>
</gene>
<feature type="domain" description="Ketoreductase" evidence="3">
    <location>
        <begin position="103"/>
        <end position="290"/>
    </location>
</feature>
<evidence type="ECO:0000259" key="3">
    <source>
        <dbReference type="SMART" id="SM00822"/>
    </source>
</evidence>
<dbReference type="InterPro" id="IPR020904">
    <property type="entry name" value="Sc_DH/Rdtase_CS"/>
</dbReference>
<dbReference type="InterPro" id="IPR036291">
    <property type="entry name" value="NAD(P)-bd_dom_sf"/>
</dbReference>
<dbReference type="Gene3D" id="3.40.50.720">
    <property type="entry name" value="NAD(P)-binding Rossmann-like Domain"/>
    <property type="match status" value="1"/>
</dbReference>
<dbReference type="GO" id="GO:0016491">
    <property type="term" value="F:oxidoreductase activity"/>
    <property type="evidence" value="ECO:0007669"/>
    <property type="project" value="UniProtKB-KW"/>
</dbReference>
<dbReference type="InterPro" id="IPR057326">
    <property type="entry name" value="KR_dom"/>
</dbReference>
<reference evidence="4" key="1">
    <citation type="submission" date="2020-05" db="EMBL/GenBank/DDBJ databases">
        <authorList>
            <person name="Chiriac C."/>
            <person name="Salcher M."/>
            <person name="Ghai R."/>
            <person name="Kavagutti S V."/>
        </authorList>
    </citation>
    <scope>NUCLEOTIDE SEQUENCE</scope>
</reference>
<comment type="similarity">
    <text evidence="1">Belongs to the short-chain dehydrogenases/reductases (SDR) family.</text>
</comment>
<dbReference type="PANTHER" id="PTHR43391:SF26">
    <property type="entry name" value="BLL7251 PROTEIN"/>
    <property type="match status" value="1"/>
</dbReference>
<dbReference type="SUPFAM" id="SSF51735">
    <property type="entry name" value="NAD(P)-binding Rossmann-fold domains"/>
    <property type="match status" value="1"/>
</dbReference>
<dbReference type="PANTHER" id="PTHR43391">
    <property type="entry name" value="RETINOL DEHYDROGENASE-RELATED"/>
    <property type="match status" value="1"/>
</dbReference>
<dbReference type="FunFam" id="3.40.50.720:FF:000084">
    <property type="entry name" value="Short-chain dehydrogenase reductase"/>
    <property type="match status" value="1"/>
</dbReference>
<protein>
    <submittedName>
        <fullName evidence="4">Unannotated protein</fullName>
    </submittedName>
</protein>
<dbReference type="PRINTS" id="PR00080">
    <property type="entry name" value="SDRFAMILY"/>
</dbReference>
<name>A0A6J7BUZ9_9ZZZZ</name>
<accession>A0A6J7BUZ9</accession>
<dbReference type="CDD" id="cd05233">
    <property type="entry name" value="SDR_c"/>
    <property type="match status" value="1"/>
</dbReference>
<sequence length="370" mass="40339">MSVSLRPTLGAVPEGAAFRVSALTHGLGDREWEREWEREWDREWDREWAREWARRPVAEILRSTVPVASRPQWLRFGAHSDRCPAGPQPPTEGVFDMEILRDRVAVVTGGASGIGRAMARRFAAEGMHLVIADINAERLAESAAELRSTGREVTEVVLDVSRAEDIAMLADTAFDRYGDVAILCNNAGVTKRARSWELTLDDWTWVLGVDLWSVIHGVRTFVPRMLTQGAPAHIVNTASVTGLMPLIDMASYCSAKSGVVSLSECLAIELAEAGAEIGVSVLAPGFIDTNIGESGAHRPAVFAESAPANRPRSTTGLEATMTADDVAGVVLNAVQQNRFWILTHQQYRSSLVERAEGIGTDARPVSFRVV</sequence>
<dbReference type="SMART" id="SM00822">
    <property type="entry name" value="PKS_KR"/>
    <property type="match status" value="1"/>
</dbReference>
<organism evidence="4">
    <name type="scientific">freshwater metagenome</name>
    <dbReference type="NCBI Taxonomy" id="449393"/>
    <lineage>
        <taxon>unclassified sequences</taxon>
        <taxon>metagenomes</taxon>
        <taxon>ecological metagenomes</taxon>
    </lineage>
</organism>
<dbReference type="PRINTS" id="PR00081">
    <property type="entry name" value="GDHRDH"/>
</dbReference>
<evidence type="ECO:0000256" key="1">
    <source>
        <dbReference type="ARBA" id="ARBA00006484"/>
    </source>
</evidence>